<accession>A0A839E2Z5</accession>
<dbReference type="Proteomes" id="UP000569329">
    <property type="component" value="Unassembled WGS sequence"/>
</dbReference>
<protein>
    <submittedName>
        <fullName evidence="2">Uncharacterized protein</fullName>
    </submittedName>
</protein>
<dbReference type="EMBL" id="JACGWZ010000005">
    <property type="protein sequence ID" value="MBA8826117.1"/>
    <property type="molecule type" value="Genomic_DNA"/>
</dbReference>
<dbReference type="RefSeq" id="WP_182545769.1">
    <property type="nucleotide sequence ID" value="NZ_JACGWZ010000005.1"/>
</dbReference>
<organism evidence="2 3">
    <name type="scientific">Halosaccharopolyspora lacisalsi</name>
    <dbReference type="NCBI Taxonomy" id="1000566"/>
    <lineage>
        <taxon>Bacteria</taxon>
        <taxon>Bacillati</taxon>
        <taxon>Actinomycetota</taxon>
        <taxon>Actinomycetes</taxon>
        <taxon>Pseudonocardiales</taxon>
        <taxon>Pseudonocardiaceae</taxon>
        <taxon>Halosaccharopolyspora</taxon>
    </lineage>
</organism>
<comment type="caution">
    <text evidence="2">The sequence shown here is derived from an EMBL/GenBank/DDBJ whole genome shotgun (WGS) entry which is preliminary data.</text>
</comment>
<evidence type="ECO:0000313" key="3">
    <source>
        <dbReference type="Proteomes" id="UP000569329"/>
    </source>
</evidence>
<proteinExistence type="predicted"/>
<evidence type="ECO:0000313" key="2">
    <source>
        <dbReference type="EMBL" id="MBA8826117.1"/>
    </source>
</evidence>
<feature type="region of interest" description="Disordered" evidence="1">
    <location>
        <begin position="44"/>
        <end position="104"/>
    </location>
</feature>
<evidence type="ECO:0000256" key="1">
    <source>
        <dbReference type="SAM" id="MobiDB-lite"/>
    </source>
</evidence>
<dbReference type="AlphaFoldDB" id="A0A839E2Z5"/>
<sequence>MTGEISAVVPSFLSDGHTDDAQQLDLFGDAAQILHERENVALESHVPLEGARPGSVIPRGSTATPKLRQVSAPARLENWQGTSSGPGSIAMPETRPDSIVTTNE</sequence>
<gene>
    <name evidence="2" type="ORF">FHX42_003493</name>
</gene>
<name>A0A839E2Z5_9PSEU</name>
<reference evidence="2 3" key="1">
    <citation type="submission" date="2020-07" db="EMBL/GenBank/DDBJ databases">
        <title>Sequencing the genomes of 1000 actinobacteria strains.</title>
        <authorList>
            <person name="Klenk H.-P."/>
        </authorList>
    </citation>
    <scope>NUCLEOTIDE SEQUENCE [LARGE SCALE GENOMIC DNA]</scope>
    <source>
        <strain evidence="2 3">DSM 45975</strain>
    </source>
</reference>
<keyword evidence="3" id="KW-1185">Reference proteome</keyword>